<dbReference type="GO" id="GO:0000160">
    <property type="term" value="P:phosphorelay signal transduction system"/>
    <property type="evidence" value="ECO:0007669"/>
    <property type="project" value="UniProtKB-KW"/>
</dbReference>
<evidence type="ECO:0000313" key="9">
    <source>
        <dbReference type="Proteomes" id="UP000199034"/>
    </source>
</evidence>
<sequence>MSKLRNPADAWTWRGYTLALGLTATPPALVGWAGAGRSGSQAVTTGHMTIALLALLAAAVIYVQYRLTGDDVVGWLCLGAVILGARCLSVAAVHGTSGGSVLLGHETWTLVADLTLVVLLVALTRSRRWSFDRTAGLLVAVTLTVGHPALLGRVPAPDIPPDAALAAQAVAAALTASLVLRVARTRRLTVGARQLVLTVVLFSAYQVLASRPTGSYPVDLAVLAAGLCGTVLLLRASLGGLRRTIRTQLDELRQVTRQLATAERDLHEQRARLHEVTNSVAGIASASHLINQRREITVPHRIRLEQMLDHESARLARLLTRQQQLPEAARESVDLDETLEPLVVAHEAAGHPVTWAPSGLRAQAEADDVAEAVSILLDNARKHAPRAAVRLDVRTAGDGTVEIAVSDDGAGVSPDLQEHLFEWGRRGPDSAGQGIGLHVAQRRLEHSGGSLSLLPTAAGTTFLVRLPSPALVRS</sequence>
<name>A0A1G6VQY1_9ACTN</name>
<keyword evidence="9" id="KW-1185">Reference proteome</keyword>
<evidence type="ECO:0000256" key="1">
    <source>
        <dbReference type="ARBA" id="ARBA00000085"/>
    </source>
</evidence>
<dbReference type="EMBL" id="FMZM01000009">
    <property type="protein sequence ID" value="SDD55988.1"/>
    <property type="molecule type" value="Genomic_DNA"/>
</dbReference>
<evidence type="ECO:0000313" key="8">
    <source>
        <dbReference type="EMBL" id="SDD55988.1"/>
    </source>
</evidence>
<dbReference type="InterPro" id="IPR036890">
    <property type="entry name" value="HATPase_C_sf"/>
</dbReference>
<dbReference type="SMART" id="SM00387">
    <property type="entry name" value="HATPase_c"/>
    <property type="match status" value="1"/>
</dbReference>
<organism evidence="8 9">
    <name type="scientific">Nocardioides lianchengensis</name>
    <dbReference type="NCBI Taxonomy" id="1045774"/>
    <lineage>
        <taxon>Bacteria</taxon>
        <taxon>Bacillati</taxon>
        <taxon>Actinomycetota</taxon>
        <taxon>Actinomycetes</taxon>
        <taxon>Propionibacteriales</taxon>
        <taxon>Nocardioidaceae</taxon>
        <taxon>Nocardioides</taxon>
    </lineage>
</organism>
<dbReference type="Gene3D" id="3.30.565.10">
    <property type="entry name" value="Histidine kinase-like ATPase, C-terminal domain"/>
    <property type="match status" value="1"/>
</dbReference>
<dbReference type="InterPro" id="IPR005467">
    <property type="entry name" value="His_kinase_dom"/>
</dbReference>
<dbReference type="EC" id="2.7.13.3" evidence="2"/>
<dbReference type="InterPro" id="IPR004358">
    <property type="entry name" value="Sig_transdc_His_kin-like_C"/>
</dbReference>
<proteinExistence type="predicted"/>
<keyword evidence="4" id="KW-0808">Transferase</keyword>
<dbReference type="OrthoDB" id="5195045at2"/>
<evidence type="ECO:0000259" key="7">
    <source>
        <dbReference type="PROSITE" id="PS50109"/>
    </source>
</evidence>
<evidence type="ECO:0000256" key="5">
    <source>
        <dbReference type="ARBA" id="ARBA00022777"/>
    </source>
</evidence>
<evidence type="ECO:0000256" key="3">
    <source>
        <dbReference type="ARBA" id="ARBA00022553"/>
    </source>
</evidence>
<feature type="domain" description="Histidine kinase" evidence="7">
    <location>
        <begin position="271"/>
        <end position="470"/>
    </location>
</feature>
<dbReference type="PANTHER" id="PTHR44936">
    <property type="entry name" value="SENSOR PROTEIN CREC"/>
    <property type="match status" value="1"/>
</dbReference>
<comment type="catalytic activity">
    <reaction evidence="1">
        <text>ATP + protein L-histidine = ADP + protein N-phospho-L-histidine.</text>
        <dbReference type="EC" id="2.7.13.3"/>
    </reaction>
</comment>
<evidence type="ECO:0000256" key="4">
    <source>
        <dbReference type="ARBA" id="ARBA00022679"/>
    </source>
</evidence>
<dbReference type="SUPFAM" id="SSF55874">
    <property type="entry name" value="ATPase domain of HSP90 chaperone/DNA topoisomerase II/histidine kinase"/>
    <property type="match status" value="1"/>
</dbReference>
<dbReference type="PRINTS" id="PR00344">
    <property type="entry name" value="BCTRLSENSOR"/>
</dbReference>
<dbReference type="GO" id="GO:0004673">
    <property type="term" value="F:protein histidine kinase activity"/>
    <property type="evidence" value="ECO:0007669"/>
    <property type="project" value="UniProtKB-EC"/>
</dbReference>
<gene>
    <name evidence="8" type="ORF">SAMN05421872_10921</name>
</gene>
<dbReference type="AlphaFoldDB" id="A0A1G6VQY1"/>
<dbReference type="RefSeq" id="WP_090858527.1">
    <property type="nucleotide sequence ID" value="NZ_FMZM01000009.1"/>
</dbReference>
<dbReference type="InterPro" id="IPR003594">
    <property type="entry name" value="HATPase_dom"/>
</dbReference>
<keyword evidence="3" id="KW-0597">Phosphoprotein</keyword>
<dbReference type="STRING" id="1045774.SAMN05421872_10921"/>
<dbReference type="PROSITE" id="PS50109">
    <property type="entry name" value="HIS_KIN"/>
    <property type="match status" value="1"/>
</dbReference>
<evidence type="ECO:0000256" key="2">
    <source>
        <dbReference type="ARBA" id="ARBA00012438"/>
    </source>
</evidence>
<dbReference type="InterPro" id="IPR050980">
    <property type="entry name" value="2C_sensor_his_kinase"/>
</dbReference>
<accession>A0A1G6VQY1</accession>
<dbReference type="CDD" id="cd00075">
    <property type="entry name" value="HATPase"/>
    <property type="match status" value="1"/>
</dbReference>
<evidence type="ECO:0000256" key="6">
    <source>
        <dbReference type="ARBA" id="ARBA00023012"/>
    </source>
</evidence>
<reference evidence="8 9" key="1">
    <citation type="submission" date="2016-10" db="EMBL/GenBank/DDBJ databases">
        <authorList>
            <person name="de Groot N.N."/>
        </authorList>
    </citation>
    <scope>NUCLEOTIDE SEQUENCE [LARGE SCALE GENOMIC DNA]</scope>
    <source>
        <strain evidence="8 9">CGMCC 4.6858</strain>
    </source>
</reference>
<keyword evidence="5 8" id="KW-0418">Kinase</keyword>
<keyword evidence="6" id="KW-0902">Two-component regulatory system</keyword>
<protein>
    <recommendedName>
        <fullName evidence="2">histidine kinase</fullName>
        <ecNumber evidence="2">2.7.13.3</ecNumber>
    </recommendedName>
</protein>
<dbReference type="PANTHER" id="PTHR44936:SF9">
    <property type="entry name" value="SENSOR PROTEIN CREC"/>
    <property type="match status" value="1"/>
</dbReference>
<dbReference type="Pfam" id="PF02518">
    <property type="entry name" value="HATPase_c"/>
    <property type="match status" value="1"/>
</dbReference>
<dbReference type="Proteomes" id="UP000199034">
    <property type="component" value="Unassembled WGS sequence"/>
</dbReference>